<feature type="region of interest" description="Disordered" evidence="1">
    <location>
        <begin position="30"/>
        <end position="67"/>
    </location>
</feature>
<sequence>MWIALITAIILVIAGTTIFALRDLSAQRAEQPGTQTATEPVAQDPPKEMDTATSSPTPEPIPLDPGVVRGWGNNTLGELGDGTSSKRGGVVAAEGLTNVHSVFPIARSTFAVLTDGTVYGWGFNERGELGDGTTEGRTLPAPIEGLEDVVSIHGAWQSILALHQDGTISAWGYNQNGELGNGTTDPNPQPAKVPGVKDVKLLEVTGHGAVLAVLTDGTVMAWGSNITGQLGDGMTSDIHTPAPIQHLKSVQAIYSSGSAVYAVLMNGTVMSWGDASDGALGDRDSDFGYYPATISGLEDVSKVVAAQNAAFAILQDGTVMAWGSNKGGRLGTGTDIAHSDKPVAVKSVAGAVDLYLTDKANTVFVLLEDGTLIAWGANNNGQLGDGSTTNRSTPEAIAGVSGVKELWPISRATFALLEDGTMMVWGDKRDGKIGKAATGDPSLPVPFGDVENGEALFGSLKTAFVVLTEG</sequence>
<protein>
    <submittedName>
        <fullName evidence="2">Uncharacterized protein</fullName>
    </submittedName>
</protein>
<dbReference type="InterPro" id="IPR009091">
    <property type="entry name" value="RCC1/BLIP-II"/>
</dbReference>
<dbReference type="InterPro" id="IPR051553">
    <property type="entry name" value="Ran_GTPase-activating"/>
</dbReference>
<name>A0AAU7DU10_9MICO</name>
<dbReference type="PRINTS" id="PR00633">
    <property type="entry name" value="RCCNDNSATION"/>
</dbReference>
<dbReference type="PROSITE" id="PS50012">
    <property type="entry name" value="RCC1_3"/>
    <property type="match status" value="6"/>
</dbReference>
<gene>
    <name evidence="2" type="ORF">V5R04_12010</name>
</gene>
<reference evidence="2" key="1">
    <citation type="submission" date="2024-02" db="EMBL/GenBank/DDBJ databases">
        <title>Tomenella chthoni gen. nov. sp. nov., a member of the family Jonesiaceae isolated from bat guano.</title>
        <authorList>
            <person name="Miller S.L."/>
            <person name="King J."/>
            <person name="Sankaranarayanan K."/>
            <person name="Lawson P.A."/>
        </authorList>
    </citation>
    <scope>NUCLEOTIDE SEQUENCE</scope>
    <source>
        <strain evidence="2">BS-20</strain>
    </source>
</reference>
<proteinExistence type="predicted"/>
<dbReference type="Gene3D" id="2.130.10.30">
    <property type="entry name" value="Regulator of chromosome condensation 1/beta-lactamase-inhibitor protein II"/>
    <property type="match status" value="2"/>
</dbReference>
<dbReference type="PANTHER" id="PTHR45982">
    <property type="entry name" value="REGULATOR OF CHROMOSOME CONDENSATION"/>
    <property type="match status" value="1"/>
</dbReference>
<organism evidence="2">
    <name type="scientific">Jonesiaceae bacterium BS-20</name>
    <dbReference type="NCBI Taxonomy" id="3120821"/>
    <lineage>
        <taxon>Bacteria</taxon>
        <taxon>Bacillati</taxon>
        <taxon>Actinomycetota</taxon>
        <taxon>Actinomycetes</taxon>
        <taxon>Micrococcales</taxon>
        <taxon>Jonesiaceae</taxon>
    </lineage>
</organism>
<accession>A0AAU7DU10</accession>
<evidence type="ECO:0000313" key="2">
    <source>
        <dbReference type="EMBL" id="XBH20936.1"/>
    </source>
</evidence>
<dbReference type="EMBL" id="CP146203">
    <property type="protein sequence ID" value="XBH20936.1"/>
    <property type="molecule type" value="Genomic_DNA"/>
</dbReference>
<dbReference type="PANTHER" id="PTHR45982:SF1">
    <property type="entry name" value="REGULATOR OF CHROMOSOME CONDENSATION"/>
    <property type="match status" value="1"/>
</dbReference>
<dbReference type="AlphaFoldDB" id="A0AAU7DU10"/>
<evidence type="ECO:0000256" key="1">
    <source>
        <dbReference type="SAM" id="MobiDB-lite"/>
    </source>
</evidence>
<dbReference type="Pfam" id="PF00415">
    <property type="entry name" value="RCC1"/>
    <property type="match status" value="5"/>
</dbReference>
<dbReference type="SUPFAM" id="SSF50985">
    <property type="entry name" value="RCC1/BLIP-II"/>
    <property type="match status" value="1"/>
</dbReference>
<dbReference type="InterPro" id="IPR000408">
    <property type="entry name" value="Reg_chr_condens"/>
</dbReference>